<dbReference type="InterPro" id="IPR023158">
    <property type="entry name" value="YerB-like_sf"/>
</dbReference>
<proteinExistence type="predicted"/>
<organism evidence="5 6">
    <name type="scientific">Nocardioides simplex</name>
    <name type="common">Arthrobacter simplex</name>
    <dbReference type="NCBI Taxonomy" id="2045"/>
    <lineage>
        <taxon>Bacteria</taxon>
        <taxon>Bacillati</taxon>
        <taxon>Actinomycetota</taxon>
        <taxon>Actinomycetes</taxon>
        <taxon>Propionibacteriales</taxon>
        <taxon>Nocardioidaceae</taxon>
        <taxon>Pimelobacter</taxon>
    </lineage>
</organism>
<keyword evidence="2" id="KW-0732">Signal</keyword>
<dbReference type="EMBL" id="WBVM01000002">
    <property type="protein sequence ID" value="KAB2809362.1"/>
    <property type="molecule type" value="Genomic_DNA"/>
</dbReference>
<protein>
    <submittedName>
        <fullName evidence="5">DUF3048 domain-containing protein</fullName>
    </submittedName>
</protein>
<evidence type="ECO:0000259" key="3">
    <source>
        <dbReference type="Pfam" id="PF11258"/>
    </source>
</evidence>
<name>A0A7J5DVR5_NOCSI</name>
<feature type="signal peptide" evidence="2">
    <location>
        <begin position="1"/>
        <end position="31"/>
    </location>
</feature>
<dbReference type="Pfam" id="PF17479">
    <property type="entry name" value="DUF3048_C"/>
    <property type="match status" value="1"/>
</dbReference>
<gene>
    <name evidence="5" type="ORF">F9L07_20225</name>
</gene>
<dbReference type="PROSITE" id="PS51257">
    <property type="entry name" value="PROKAR_LIPOPROTEIN"/>
    <property type="match status" value="1"/>
</dbReference>
<feature type="region of interest" description="Disordered" evidence="1">
    <location>
        <begin position="37"/>
        <end position="58"/>
    </location>
</feature>
<dbReference type="InterPro" id="IPR021416">
    <property type="entry name" value="DUF3048_N"/>
</dbReference>
<feature type="chain" id="PRO_5039275832" evidence="2">
    <location>
        <begin position="32"/>
        <end position="350"/>
    </location>
</feature>
<evidence type="ECO:0000313" key="5">
    <source>
        <dbReference type="EMBL" id="KAB2809362.1"/>
    </source>
</evidence>
<dbReference type="Gene3D" id="3.50.90.10">
    <property type="entry name" value="YerB-like"/>
    <property type="match status" value="1"/>
</dbReference>
<dbReference type="InterPro" id="IPR035328">
    <property type="entry name" value="DUF3048_C"/>
</dbReference>
<dbReference type="AlphaFoldDB" id="A0A7J5DVR5"/>
<evidence type="ECO:0000256" key="2">
    <source>
        <dbReference type="SAM" id="SignalP"/>
    </source>
</evidence>
<accession>A0A7J5DVR5</accession>
<reference evidence="5 6" key="1">
    <citation type="submission" date="2019-09" db="EMBL/GenBank/DDBJ databases">
        <title>Pimelobacter sp. isolated from Paulinella.</title>
        <authorList>
            <person name="Jeong S.E."/>
        </authorList>
    </citation>
    <scope>NUCLEOTIDE SEQUENCE [LARGE SCALE GENOMIC DNA]</scope>
    <source>
        <strain evidence="5 6">Pch-N</strain>
    </source>
</reference>
<sequence length="350" mass="36797">MRNTCRVRLSTLRTARTAVPATLVALSLVLAGCGGDDGKKPAADESSAPAPAPEEPATWPLTGLEAKDGQSVELDHPVVVTKIDNSTASSPQIGLSKADLVVEELVEGGITRLAAFYYSQLPANIGPIRSMRASDIGIVSPADGVIATSGAAGQTISRVQGAKIKFFQEGGPGFYRDNSRRAPYNLFTDLKKVAKAAEDGKDARPADYLPWGTEADFTNGQPAGSLQADFGSHTTSWQFQGGKYVNSNSNAAQGDRFQPDSILVIRVKITDAGYRDPAGNFVPESHFVGKGKAQLFHNGQVVEGTWSKDKLASAVSLATADGAPLKVPAGKVWIELVPVDANNGSVTYGK</sequence>
<comment type="caution">
    <text evidence="5">The sequence shown here is derived from an EMBL/GenBank/DDBJ whole genome shotgun (WGS) entry which is preliminary data.</text>
</comment>
<dbReference type="Pfam" id="PF11258">
    <property type="entry name" value="DUF3048"/>
    <property type="match status" value="1"/>
</dbReference>
<dbReference type="Proteomes" id="UP000449906">
    <property type="component" value="Unassembled WGS sequence"/>
</dbReference>
<feature type="domain" description="DUF3048" evidence="4">
    <location>
        <begin position="233"/>
        <end position="334"/>
    </location>
</feature>
<evidence type="ECO:0000259" key="4">
    <source>
        <dbReference type="Pfam" id="PF17479"/>
    </source>
</evidence>
<evidence type="ECO:0000256" key="1">
    <source>
        <dbReference type="SAM" id="MobiDB-lite"/>
    </source>
</evidence>
<evidence type="ECO:0000313" key="6">
    <source>
        <dbReference type="Proteomes" id="UP000449906"/>
    </source>
</evidence>
<dbReference type="SUPFAM" id="SSF159774">
    <property type="entry name" value="YerB-like"/>
    <property type="match status" value="1"/>
</dbReference>
<feature type="domain" description="DUF3048" evidence="3">
    <location>
        <begin position="61"/>
        <end position="199"/>
    </location>
</feature>